<dbReference type="Proteomes" id="UP000026249">
    <property type="component" value="Unassembled WGS sequence"/>
</dbReference>
<accession>A0A037ZL90</accession>
<evidence type="ECO:0000313" key="2">
    <source>
        <dbReference type="Proteomes" id="UP000026249"/>
    </source>
</evidence>
<evidence type="ECO:0000313" key="1">
    <source>
        <dbReference type="EMBL" id="KAJ56854.1"/>
    </source>
</evidence>
<dbReference type="AlphaFoldDB" id="A0A037ZL90"/>
<comment type="caution">
    <text evidence="1">The sequence shown here is derived from an EMBL/GenBank/DDBJ whole genome shotgun (WGS) entry which is preliminary data.</text>
</comment>
<name>A0A037ZL90_9RHOB</name>
<reference evidence="1 2" key="1">
    <citation type="submission" date="2014-03" db="EMBL/GenBank/DDBJ databases">
        <title>Draft Genome Sequence of Actibacterium mucosum KCTC 23349, a Marine Alphaproteobacterium with Complex Ionic Requirements Isolated from Mediterranean Seawater at Malvarrosa Beach, Valencia, Spain.</title>
        <authorList>
            <person name="Arahal D.R."/>
            <person name="Shao Z."/>
            <person name="Lai Q."/>
            <person name="Pujalte M.J."/>
        </authorList>
    </citation>
    <scope>NUCLEOTIDE SEQUENCE [LARGE SCALE GENOMIC DNA]</scope>
    <source>
        <strain evidence="1 2">KCTC 23349</strain>
    </source>
</reference>
<keyword evidence="2" id="KW-1185">Reference proteome</keyword>
<protein>
    <submittedName>
        <fullName evidence="1">Uncharacterized protein</fullName>
    </submittedName>
</protein>
<sequence length="61" mass="6715">MPSSAVMISHTGLRRITPPQGSSTWKMALTTFFIGLALVLPKDELRPEYTQAAAEIAPHYD</sequence>
<proteinExistence type="predicted"/>
<organism evidence="1 2">
    <name type="scientific">Actibacterium mucosum KCTC 23349</name>
    <dbReference type="NCBI Taxonomy" id="1454373"/>
    <lineage>
        <taxon>Bacteria</taxon>
        <taxon>Pseudomonadati</taxon>
        <taxon>Pseudomonadota</taxon>
        <taxon>Alphaproteobacteria</taxon>
        <taxon>Rhodobacterales</taxon>
        <taxon>Roseobacteraceae</taxon>
        <taxon>Actibacterium</taxon>
    </lineage>
</organism>
<dbReference type="EMBL" id="JFKE01000002">
    <property type="protein sequence ID" value="KAJ56854.1"/>
    <property type="molecule type" value="Genomic_DNA"/>
</dbReference>
<gene>
    <name evidence="1" type="ORF">ACMU_07905</name>
</gene>
<dbReference type="STRING" id="1454373.ACMU_07905"/>